<dbReference type="AlphaFoldDB" id="A0A7I9V8J2"/>
<organism evidence="2 3">
    <name type="scientific">Gordonia spumicola</name>
    <dbReference type="NCBI Taxonomy" id="589161"/>
    <lineage>
        <taxon>Bacteria</taxon>
        <taxon>Bacillati</taxon>
        <taxon>Actinomycetota</taxon>
        <taxon>Actinomycetes</taxon>
        <taxon>Mycobacteriales</taxon>
        <taxon>Gordoniaceae</taxon>
        <taxon>Gordonia</taxon>
    </lineage>
</organism>
<accession>A0A7I9V8J2</accession>
<evidence type="ECO:0000313" key="3">
    <source>
        <dbReference type="Proteomes" id="UP000444960"/>
    </source>
</evidence>
<dbReference type="EMBL" id="BJOV01000003">
    <property type="protein sequence ID" value="GEE01609.1"/>
    <property type="molecule type" value="Genomic_DNA"/>
</dbReference>
<dbReference type="Proteomes" id="UP000444960">
    <property type="component" value="Unassembled WGS sequence"/>
</dbReference>
<sequence>MGRKGTFMAANIFSDFFEHSDPDLVDNADTRRRALYAIDANILINLYRYSDDTADQYIRALGQMQSSLFVPHQAIKEFWANRDHVRKGVHHSEAKGKIESAKKVLIKSFREWSIRSNVSVDSTSSELVGGIDEAVAAMMAHIDASSSNHAEGVTDAIIAGLNEAIGDRVGEPPTASQRDSLLAEFNNRVKAGKDTPGAADIGKGDDRSAGDFIFWTQCLDEVQRLRSGAEGPLDLTIVTDEVKEDWVRPSAPGSAKRARLGLVREYYDRTGGTLRLVDRSGILEIAMSQFGADVTDAAREQVDNVADSIGTEWTKEIVESYMNVLWNLGSAPQLKLLIAVAVAVHEFEWTGIWKDDAANLVDRTSLQGFTGAFQTPFKRQGFQDLNSTGVSDPPITLDWSTQSFEMSDDSVAAVIVDVCGEDEDYTRLANEARDWIRSGVDLTPEGS</sequence>
<name>A0A7I9V8J2_9ACTN</name>
<keyword evidence="3" id="KW-1185">Reference proteome</keyword>
<feature type="domain" description="PIN like" evidence="1">
    <location>
        <begin position="37"/>
        <end position="253"/>
    </location>
</feature>
<dbReference type="InterPro" id="IPR041578">
    <property type="entry name" value="PIN_8"/>
</dbReference>
<gene>
    <name evidence="2" type="ORF">nbrc107696_20550</name>
</gene>
<evidence type="ECO:0000259" key="1">
    <source>
        <dbReference type="Pfam" id="PF18476"/>
    </source>
</evidence>
<comment type="caution">
    <text evidence="2">The sequence shown here is derived from an EMBL/GenBank/DDBJ whole genome shotgun (WGS) entry which is preliminary data.</text>
</comment>
<evidence type="ECO:0000313" key="2">
    <source>
        <dbReference type="EMBL" id="GEE01609.1"/>
    </source>
</evidence>
<dbReference type="Pfam" id="PF18476">
    <property type="entry name" value="PIN_8"/>
    <property type="match status" value="1"/>
</dbReference>
<proteinExistence type="predicted"/>
<protein>
    <recommendedName>
        <fullName evidence="1">PIN like domain-containing protein</fullName>
    </recommendedName>
</protein>
<reference evidence="3" key="1">
    <citation type="submission" date="2019-06" db="EMBL/GenBank/DDBJ databases">
        <title>Gordonia isolated from sludge of a wastewater treatment plant.</title>
        <authorList>
            <person name="Tamura T."/>
            <person name="Aoyama K."/>
            <person name="Kang Y."/>
            <person name="Saito S."/>
            <person name="Akiyama N."/>
            <person name="Yazawa K."/>
            <person name="Gonoi T."/>
            <person name="Mikami Y."/>
        </authorList>
    </citation>
    <scope>NUCLEOTIDE SEQUENCE [LARGE SCALE GENOMIC DNA]</scope>
    <source>
        <strain evidence="3">NBRC 107696</strain>
    </source>
</reference>